<comment type="caution">
    <text evidence="5">The sequence shown here is derived from an EMBL/GenBank/DDBJ whole genome shotgun (WGS) entry which is preliminary data.</text>
</comment>
<dbReference type="Gene3D" id="3.40.630.30">
    <property type="match status" value="1"/>
</dbReference>
<comment type="similarity">
    <text evidence="3">Belongs to the acetyltransferase family. RimJ subfamily.</text>
</comment>
<dbReference type="PROSITE" id="PS51186">
    <property type="entry name" value="GNAT"/>
    <property type="match status" value="1"/>
</dbReference>
<accession>A0A2A5QSC0</accession>
<evidence type="ECO:0000313" key="5">
    <source>
        <dbReference type="EMBL" id="PCR89722.1"/>
    </source>
</evidence>
<evidence type="ECO:0000256" key="3">
    <source>
        <dbReference type="ARBA" id="ARBA00038502"/>
    </source>
</evidence>
<dbReference type="Pfam" id="PF13302">
    <property type="entry name" value="Acetyltransf_3"/>
    <property type="match status" value="1"/>
</dbReference>
<keyword evidence="1 5" id="KW-0808">Transferase</keyword>
<evidence type="ECO:0000259" key="4">
    <source>
        <dbReference type="PROSITE" id="PS51186"/>
    </source>
</evidence>
<organism evidence="5 6">
    <name type="scientific">Natrinema ejinorense</name>
    <dbReference type="NCBI Taxonomy" id="373386"/>
    <lineage>
        <taxon>Archaea</taxon>
        <taxon>Methanobacteriati</taxon>
        <taxon>Methanobacteriota</taxon>
        <taxon>Stenosarchaea group</taxon>
        <taxon>Halobacteria</taxon>
        <taxon>Halobacteriales</taxon>
        <taxon>Natrialbaceae</taxon>
        <taxon>Natrinema</taxon>
    </lineage>
</organism>
<sequence length="187" mass="20856">MPGARITNGPRVTLRTVEREDIGFLQRASANPELRYPLGTPVRNESTLEELLEDDDTDRFLVCLDDECAGPGQPTDADDVRPIGVVSVADADWRRPELGYWLVPAVHGEGFGSEAVSLVVDYVFRTYDTPAIGAVAYDFNDASRGLLESLGFEEEGRIRKDRFVDGEYIDTIQYGLLREDWTIEGEP</sequence>
<dbReference type="GO" id="GO:0016747">
    <property type="term" value="F:acyltransferase activity, transferring groups other than amino-acyl groups"/>
    <property type="evidence" value="ECO:0007669"/>
    <property type="project" value="InterPro"/>
</dbReference>
<protein>
    <submittedName>
        <fullName evidence="5">N-acetyltransferase</fullName>
    </submittedName>
</protein>
<keyword evidence="2" id="KW-0012">Acyltransferase</keyword>
<keyword evidence="6" id="KW-1185">Reference proteome</keyword>
<dbReference type="EMBL" id="NXNI01000001">
    <property type="protein sequence ID" value="PCR89722.1"/>
    <property type="molecule type" value="Genomic_DNA"/>
</dbReference>
<dbReference type="PANTHER" id="PTHR43792:SF8">
    <property type="entry name" value="[RIBOSOMAL PROTEIN US5]-ALANINE N-ACETYLTRANSFERASE"/>
    <property type="match status" value="1"/>
</dbReference>
<name>A0A2A5QSC0_9EURY</name>
<dbReference type="RefSeq" id="WP_097378668.1">
    <property type="nucleotide sequence ID" value="NZ_NXNI01000001.1"/>
</dbReference>
<proteinExistence type="inferred from homology"/>
<feature type="domain" description="N-acetyltransferase" evidence="4">
    <location>
        <begin position="12"/>
        <end position="173"/>
    </location>
</feature>
<evidence type="ECO:0000256" key="2">
    <source>
        <dbReference type="ARBA" id="ARBA00023315"/>
    </source>
</evidence>
<dbReference type="OrthoDB" id="120213at2157"/>
<dbReference type="InterPro" id="IPR051531">
    <property type="entry name" value="N-acetyltransferase"/>
</dbReference>
<evidence type="ECO:0000313" key="6">
    <source>
        <dbReference type="Proteomes" id="UP000219689"/>
    </source>
</evidence>
<reference evidence="5 6" key="1">
    <citation type="submission" date="2017-09" db="EMBL/GenBank/DDBJ databases">
        <title>Genome sequences of Natrinema ejinorence JCM 13890T.</title>
        <authorList>
            <person name="Roh S.W."/>
            <person name="Kim Y.B."/>
            <person name="Kim J.Y."/>
        </authorList>
    </citation>
    <scope>NUCLEOTIDE SEQUENCE [LARGE SCALE GENOMIC DNA]</scope>
    <source>
        <strain evidence="5 6">JCM 13890</strain>
    </source>
</reference>
<dbReference type="InterPro" id="IPR000182">
    <property type="entry name" value="GNAT_dom"/>
</dbReference>
<dbReference type="Proteomes" id="UP000219689">
    <property type="component" value="Unassembled WGS sequence"/>
</dbReference>
<dbReference type="PANTHER" id="PTHR43792">
    <property type="entry name" value="GNAT FAMILY, PUTATIVE (AFU_ORTHOLOGUE AFUA_3G00765)-RELATED-RELATED"/>
    <property type="match status" value="1"/>
</dbReference>
<gene>
    <name evidence="5" type="ORF">CP557_03730</name>
</gene>
<dbReference type="SUPFAM" id="SSF55729">
    <property type="entry name" value="Acyl-CoA N-acyltransferases (Nat)"/>
    <property type="match status" value="1"/>
</dbReference>
<dbReference type="InterPro" id="IPR016181">
    <property type="entry name" value="Acyl_CoA_acyltransferase"/>
</dbReference>
<evidence type="ECO:0000256" key="1">
    <source>
        <dbReference type="ARBA" id="ARBA00022679"/>
    </source>
</evidence>
<dbReference type="AlphaFoldDB" id="A0A2A5QSC0"/>